<accession>A0ABU5QAQ3</accession>
<evidence type="ECO:0000259" key="1">
    <source>
        <dbReference type="PROSITE" id="PS50943"/>
    </source>
</evidence>
<dbReference type="Proteomes" id="UP001302949">
    <property type="component" value="Unassembled WGS sequence"/>
</dbReference>
<dbReference type="SMART" id="SM00530">
    <property type="entry name" value="HTH_XRE"/>
    <property type="match status" value="1"/>
</dbReference>
<feature type="domain" description="HTH cro/C1-type" evidence="1">
    <location>
        <begin position="25"/>
        <end position="78"/>
    </location>
</feature>
<dbReference type="Pfam" id="PF01381">
    <property type="entry name" value="HTH_3"/>
    <property type="match status" value="1"/>
</dbReference>
<dbReference type="InterPro" id="IPR010982">
    <property type="entry name" value="Lambda_DNA-bd_dom_sf"/>
</dbReference>
<sequence length="108" mass="12588">MERDELLKSKEYWIAKIQMDLYQLIENYCIEKKITKTQLAKELGVSKGYISQILNGNFDHKLSKLVELSLAFGKVPIIEYENVEKYTSPDKSVEHEVVQQDDLIFTCV</sequence>
<name>A0ABU5QAQ3_9BACT</name>
<keyword evidence="3" id="KW-1185">Reference proteome</keyword>
<reference evidence="2 3" key="1">
    <citation type="submission" date="2023-12" db="EMBL/GenBank/DDBJ databases">
        <title>Novel species of the genus Arcicella isolated from rivers.</title>
        <authorList>
            <person name="Lu H."/>
        </authorList>
    </citation>
    <scope>NUCLEOTIDE SEQUENCE [LARGE SCALE GENOMIC DNA]</scope>
    <source>
        <strain evidence="2 3">KCTC 23307</strain>
    </source>
</reference>
<evidence type="ECO:0000313" key="3">
    <source>
        <dbReference type="Proteomes" id="UP001302949"/>
    </source>
</evidence>
<dbReference type="RefSeq" id="WP_323297080.1">
    <property type="nucleotide sequence ID" value="NZ_JAYFUM010000013.1"/>
</dbReference>
<protein>
    <submittedName>
        <fullName evidence="2">Helix-turn-helix transcriptional regulator</fullName>
    </submittedName>
</protein>
<gene>
    <name evidence="2" type="ORF">VB248_12285</name>
</gene>
<comment type="caution">
    <text evidence="2">The sequence shown here is derived from an EMBL/GenBank/DDBJ whole genome shotgun (WGS) entry which is preliminary data.</text>
</comment>
<dbReference type="InterPro" id="IPR001387">
    <property type="entry name" value="Cro/C1-type_HTH"/>
</dbReference>
<evidence type="ECO:0000313" key="2">
    <source>
        <dbReference type="EMBL" id="MEA5139921.1"/>
    </source>
</evidence>
<dbReference type="Gene3D" id="1.10.260.40">
    <property type="entry name" value="lambda repressor-like DNA-binding domains"/>
    <property type="match status" value="1"/>
</dbReference>
<proteinExistence type="predicted"/>
<dbReference type="SUPFAM" id="SSF47413">
    <property type="entry name" value="lambda repressor-like DNA-binding domains"/>
    <property type="match status" value="1"/>
</dbReference>
<dbReference type="PROSITE" id="PS50943">
    <property type="entry name" value="HTH_CROC1"/>
    <property type="match status" value="1"/>
</dbReference>
<dbReference type="EMBL" id="JAYFUM010000013">
    <property type="protein sequence ID" value="MEA5139921.1"/>
    <property type="molecule type" value="Genomic_DNA"/>
</dbReference>
<organism evidence="2 3">
    <name type="scientific">Arcicella rigui</name>
    <dbReference type="NCBI Taxonomy" id="797020"/>
    <lineage>
        <taxon>Bacteria</taxon>
        <taxon>Pseudomonadati</taxon>
        <taxon>Bacteroidota</taxon>
        <taxon>Cytophagia</taxon>
        <taxon>Cytophagales</taxon>
        <taxon>Flectobacillaceae</taxon>
        <taxon>Arcicella</taxon>
    </lineage>
</organism>
<dbReference type="CDD" id="cd00093">
    <property type="entry name" value="HTH_XRE"/>
    <property type="match status" value="1"/>
</dbReference>